<feature type="signal peptide" evidence="2">
    <location>
        <begin position="1"/>
        <end position="24"/>
    </location>
</feature>
<keyword evidence="2" id="KW-0732">Signal</keyword>
<evidence type="ECO:0000313" key="3">
    <source>
        <dbReference type="EMBL" id="KAJ1257242.1"/>
    </source>
</evidence>
<sequence>MPPRLALPLDCAAAFLLCAHDTAGCPPSRALNRPALRPGTSPRGSDLARRSATAPSREQRPRPRPRCPVLAAAPTSTAGSRPRARAPTGGPRPRARPRGVPASTGGLPRATATCAADSSARVPHALAPLVRRHSPLPALTLLHLSVRRSPPLSITSTSEREWCQLGSLPCRSGHEERHLHPEPAARPCLCYTLPPLPSSGTTLFACVKKRALFTSLAPLIPHLLLLFSARLRSGSKIKSAADAL</sequence>
<dbReference type="EMBL" id="MU629433">
    <property type="protein sequence ID" value="KAJ1257242.1"/>
    <property type="molecule type" value="Genomic_DNA"/>
</dbReference>
<dbReference type="AlphaFoldDB" id="A0A9W7XET3"/>
<protein>
    <submittedName>
        <fullName evidence="3">Uncharacterized protein</fullName>
    </submittedName>
</protein>
<evidence type="ECO:0000256" key="1">
    <source>
        <dbReference type="SAM" id="MobiDB-lite"/>
    </source>
</evidence>
<feature type="compositionally biased region" description="Low complexity" evidence="1">
    <location>
        <begin position="67"/>
        <end position="103"/>
    </location>
</feature>
<name>A0A9W7XET3_9POAL</name>
<dbReference type="Proteomes" id="UP001164776">
    <property type="component" value="Unassembled WGS sequence"/>
</dbReference>
<proteinExistence type="predicted"/>
<gene>
    <name evidence="3" type="ORF">BS78_K155600</name>
</gene>
<comment type="caution">
    <text evidence="3">The sequence shown here is derived from an EMBL/GenBank/DDBJ whole genome shotgun (WGS) entry which is preliminary data.</text>
</comment>
<evidence type="ECO:0000313" key="4">
    <source>
        <dbReference type="Proteomes" id="UP001164776"/>
    </source>
</evidence>
<feature type="region of interest" description="Disordered" evidence="1">
    <location>
        <begin position="26"/>
        <end position="116"/>
    </location>
</feature>
<evidence type="ECO:0000256" key="2">
    <source>
        <dbReference type="SAM" id="SignalP"/>
    </source>
</evidence>
<reference evidence="3 4" key="1">
    <citation type="submission" date="2022-10" db="EMBL/GenBank/DDBJ databases">
        <title>WGS assembly of Paspalum vaginatum 540-79.</title>
        <authorList>
            <person name="Sun G."/>
            <person name="Wase N."/>
            <person name="Shu S."/>
            <person name="Jenkins J."/>
            <person name="Zhou B."/>
            <person name="Torres-Rodriguez J."/>
            <person name="Chen C."/>
            <person name="Sandor L."/>
            <person name="Plott C."/>
            <person name="Yoshinga Y."/>
            <person name="Daum C."/>
            <person name="Qi P."/>
            <person name="Barry K."/>
            <person name="Lipzen A."/>
            <person name="Berry L."/>
            <person name="Pedersen C."/>
            <person name="Gottilla T."/>
            <person name="Foltz A."/>
            <person name="Yu H."/>
            <person name="O'Malley R."/>
            <person name="Zhang C."/>
            <person name="Devos K."/>
            <person name="Sigmon B."/>
            <person name="Yu B."/>
            <person name="Obata T."/>
            <person name="Schmutz J."/>
            <person name="Schnable J."/>
        </authorList>
    </citation>
    <scope>NUCLEOTIDE SEQUENCE [LARGE SCALE GENOMIC DNA]</scope>
    <source>
        <strain evidence="4">cv. 540-79</strain>
    </source>
</reference>
<keyword evidence="4" id="KW-1185">Reference proteome</keyword>
<feature type="chain" id="PRO_5040895535" evidence="2">
    <location>
        <begin position="25"/>
        <end position="244"/>
    </location>
</feature>
<accession>A0A9W7XET3</accession>
<organism evidence="3 4">
    <name type="scientific">Paspalum vaginatum</name>
    <name type="common">seashore paspalum</name>
    <dbReference type="NCBI Taxonomy" id="158149"/>
    <lineage>
        <taxon>Eukaryota</taxon>
        <taxon>Viridiplantae</taxon>
        <taxon>Streptophyta</taxon>
        <taxon>Embryophyta</taxon>
        <taxon>Tracheophyta</taxon>
        <taxon>Spermatophyta</taxon>
        <taxon>Magnoliopsida</taxon>
        <taxon>Liliopsida</taxon>
        <taxon>Poales</taxon>
        <taxon>Poaceae</taxon>
        <taxon>PACMAD clade</taxon>
        <taxon>Panicoideae</taxon>
        <taxon>Andropogonodae</taxon>
        <taxon>Paspaleae</taxon>
        <taxon>Paspalinae</taxon>
        <taxon>Paspalum</taxon>
    </lineage>
</organism>